<evidence type="ECO:0000313" key="1">
    <source>
        <dbReference type="EMBL" id="AAA93177.1"/>
    </source>
</evidence>
<organism evidence="1">
    <name type="scientific">Theiler's encephalomyelitis virus</name>
    <dbReference type="NCBI Taxonomy" id="12124"/>
    <lineage>
        <taxon>Viruses</taxon>
        <taxon>Riboviria</taxon>
        <taxon>Orthornavirae</taxon>
        <taxon>Pisuviricota</taxon>
        <taxon>Pisoniviricetes</taxon>
        <taxon>Picornavirales</taxon>
        <taxon>Picornaviridae</taxon>
        <taxon>Caphthovirinae</taxon>
        <taxon>Cardiovirus</taxon>
        <taxon>Cardiovirus theileri</taxon>
        <taxon>Cardiovirus B</taxon>
    </lineage>
</organism>
<proteinExistence type="evidence at transcript level"/>
<accession>Q88499</accession>
<reference evidence="1" key="1">
    <citation type="journal article" date="1995" name="Virology">
        <title>Analysis of the leader and capsid coding regions of persistent and neurovirulent strains of Theiler's virus.</title>
        <authorList>
            <person name="Michiels T."/>
            <person name="Jarousse N."/>
            <person name="Brahic M."/>
        </authorList>
    </citation>
    <scope>NUCLEOTIDE SEQUENCE</scope>
    <source>
        <strain evidence="1">TO</strain>
    </source>
</reference>
<dbReference type="EMBL" id="U33047">
    <property type="protein sequence ID" value="AAA93177.1"/>
    <property type="molecule type" value="mRNA"/>
</dbReference>
<name>Q88499_9PICO</name>
<protein>
    <submittedName>
        <fullName evidence="1">Small 1</fullName>
    </submittedName>
</protein>
<sequence length="156" mass="18055">MDTQTCALFAQPLTLLPTLNICSWQTENGSLRTFFVWTWTMTSSGLRTRAINLKQWTGLTYRSYAILSWNPRETPRHLTRVTPSPQEMKGLLLTTSIPINTRTQLICLPVVATLAMLPRTMDNCPTSWVELQMLLLLWHLSSWTKTQRRWKTSLTE</sequence>